<dbReference type="OrthoDB" id="418917at2759"/>
<evidence type="ECO:0000259" key="2">
    <source>
        <dbReference type="PROSITE" id="PS50222"/>
    </source>
</evidence>
<gene>
    <name evidence="3" type="primary">VCPKMT</name>
    <name evidence="3" type="ORF">SNAT2548_LOCUS10223</name>
</gene>
<feature type="compositionally biased region" description="Basic residues" evidence="1">
    <location>
        <begin position="651"/>
        <end position="663"/>
    </location>
</feature>
<feature type="region of interest" description="Disordered" evidence="1">
    <location>
        <begin position="601"/>
        <end position="680"/>
    </location>
</feature>
<evidence type="ECO:0000313" key="3">
    <source>
        <dbReference type="EMBL" id="CAE7236701.1"/>
    </source>
</evidence>
<dbReference type="InterPro" id="IPR002048">
    <property type="entry name" value="EF_hand_dom"/>
</dbReference>
<dbReference type="InterPro" id="IPR019410">
    <property type="entry name" value="Methyltransf_16"/>
</dbReference>
<organism evidence="3 4">
    <name type="scientific">Symbiodinium natans</name>
    <dbReference type="NCBI Taxonomy" id="878477"/>
    <lineage>
        <taxon>Eukaryota</taxon>
        <taxon>Sar</taxon>
        <taxon>Alveolata</taxon>
        <taxon>Dinophyceae</taxon>
        <taxon>Suessiales</taxon>
        <taxon>Symbiodiniaceae</taxon>
        <taxon>Symbiodinium</taxon>
    </lineage>
</organism>
<dbReference type="PROSITE" id="PS50222">
    <property type="entry name" value="EF_HAND_2"/>
    <property type="match status" value="1"/>
</dbReference>
<dbReference type="GO" id="GO:0005509">
    <property type="term" value="F:calcium ion binding"/>
    <property type="evidence" value="ECO:0007669"/>
    <property type="project" value="InterPro"/>
</dbReference>
<evidence type="ECO:0000313" key="4">
    <source>
        <dbReference type="Proteomes" id="UP000604046"/>
    </source>
</evidence>
<dbReference type="InterPro" id="IPR011992">
    <property type="entry name" value="EF-hand-dom_pair"/>
</dbReference>
<dbReference type="Pfam" id="PF10294">
    <property type="entry name" value="Methyltransf_16"/>
    <property type="match status" value="1"/>
</dbReference>
<dbReference type="Proteomes" id="UP000604046">
    <property type="component" value="Unassembled WGS sequence"/>
</dbReference>
<protein>
    <submittedName>
        <fullName evidence="3">VCPKMT protein</fullName>
    </submittedName>
</protein>
<comment type="caution">
    <text evidence="3">The sequence shown here is derived from an EMBL/GenBank/DDBJ whole genome shotgun (WGS) entry which is preliminary data.</text>
</comment>
<reference evidence="3" key="1">
    <citation type="submission" date="2021-02" db="EMBL/GenBank/DDBJ databases">
        <authorList>
            <person name="Dougan E. K."/>
            <person name="Rhodes N."/>
            <person name="Thang M."/>
            <person name="Chan C."/>
        </authorList>
    </citation>
    <scope>NUCLEOTIDE SEQUENCE</scope>
</reference>
<accession>A0A812KV97</accession>
<feature type="compositionally biased region" description="Basic residues" evidence="1">
    <location>
        <begin position="605"/>
        <end position="622"/>
    </location>
</feature>
<dbReference type="PANTHER" id="PTHR14614">
    <property type="entry name" value="HEPATOCELLULAR CARCINOMA-ASSOCIATED ANTIGEN"/>
    <property type="match status" value="1"/>
</dbReference>
<dbReference type="AlphaFoldDB" id="A0A812KV97"/>
<dbReference type="SUPFAM" id="SSF47473">
    <property type="entry name" value="EF-hand"/>
    <property type="match status" value="1"/>
</dbReference>
<dbReference type="EMBL" id="CAJNDS010000835">
    <property type="protein sequence ID" value="CAE7236701.1"/>
    <property type="molecule type" value="Genomic_DNA"/>
</dbReference>
<dbReference type="Gene3D" id="3.40.50.150">
    <property type="entry name" value="Vaccinia Virus protein VP39"/>
    <property type="match status" value="1"/>
</dbReference>
<proteinExistence type="predicted"/>
<sequence>MLTVSAAERLASPGAAQVTMACRARQVMSNKKRLWAFSGQHLANIAWAIAKLLAGGSAARLLKEAGATSAEDFLKPICAALAARVGDLNAQELSMAAWALATAGHDNPLAAQVVESLAKASRSQPGGANALSAQQLATLAWACARLGCRCEAVLMDIAKAATPRVARGDFNAQDLANMAWAFGRLELSAEGLRKALAKATLRLLAPSSRRGGGHGFSAPQLAVMAWSLARMGLRENETAALKAIAEEATQRVSDLSPRDVTDIVWALAHAQTPATDFLAVAADYAKARQSAFGTQDLLRFLGAFRRAGGDAEAYAEMASRQQELHYDFPVLSGLQVALHAETPGQPGRSRRRVRAAALREQSELQGDPQRADGGTTGVALWEASFVLAEWLSRRGDEAGGLSACSAFQELFKGARKAQRARWRSWRGKAGVELGAGLGLPSIVASHLGADIVATDGDASVLKLLRRNVERNRGPGGLRAEPLLWGAEDPLAKVGLAERPDFLLAADVIYASAKEALSRQLLDTLLRLARPQSVVIISNMRRFHEGQAKGEGRFFALADRCFARVALAPSELHPDFRRAGVGSCEIHLLRLRGDAIPEAPVAVAPKRSRLGSKGTKKVKRPKRGNATASAHEAEESGAQPTSSAGAAASLVGHRRKRVKPRAHLPGRSQPQRPQRKRRRAASLIKAAQEGVAAVRTGAGEMREGVEADLKAWLGSEFKSLDGKCSGYERRIHDATLKHRRAEGEARLKEAQEVANCQKSTVAVLKHHQQVKELTTEDLVKAIAGDAETVSKENFLAFFDSCEKHEDAPVPDKEELSRFFDQLDDEKEGFLTQEHMLTVVRTLKKVTKETMITKEADVSEDTQALVKLEAGDIVELLSEPSEQGTLLRARCRSMKDGTRGWVTIKGNQGAIFLTDGGNTWRVQRETILTKGFDISTMAEEDRKLKPNELVGLREWMQKDEKSGLMRMKCKTKNDGTVGWVTAVGNTGTVFLTAH</sequence>
<dbReference type="InterPro" id="IPR029063">
    <property type="entry name" value="SAM-dependent_MTases_sf"/>
</dbReference>
<dbReference type="SUPFAM" id="SSF53335">
    <property type="entry name" value="S-adenosyl-L-methionine-dependent methyltransferases"/>
    <property type="match status" value="1"/>
</dbReference>
<keyword evidence="4" id="KW-1185">Reference proteome</keyword>
<name>A0A812KV97_9DINO</name>
<feature type="domain" description="EF-hand" evidence="2">
    <location>
        <begin position="809"/>
        <end position="844"/>
    </location>
</feature>
<dbReference type="PANTHER" id="PTHR14614:SF123">
    <property type="entry name" value="OS04G0645500 PROTEIN"/>
    <property type="match status" value="1"/>
</dbReference>
<evidence type="ECO:0000256" key="1">
    <source>
        <dbReference type="SAM" id="MobiDB-lite"/>
    </source>
</evidence>